<organism evidence="1 2">
    <name type="scientific">Candidatus Uhrbacteria bacterium GW2011_GWF2_44_350</name>
    <dbReference type="NCBI Taxonomy" id="1619000"/>
    <lineage>
        <taxon>Bacteria</taxon>
        <taxon>Candidatus Uhriibacteriota</taxon>
    </lineage>
</organism>
<accession>A0A0G1JC66</accession>
<dbReference type="EMBL" id="LCJB01000066">
    <property type="protein sequence ID" value="KKT68900.1"/>
    <property type="molecule type" value="Genomic_DNA"/>
</dbReference>
<evidence type="ECO:0000313" key="1">
    <source>
        <dbReference type="EMBL" id="KKT68900.1"/>
    </source>
</evidence>
<sequence>MSEQGHQIPEAFRFSLQEARAKKITFSPDEAQIIAERVRESRQFARDLRNEERAMSQLGEDTEDAQIQKEAVVADKRAQRAEYNSSSRELCESAVKNFSEEFKQMLFALEEFEGRYGNELPEQDRKSKDVRKILEDFLSTEGLPLSDRLLIMVDIKGRIIPNIFFSISQKSLENGTWGSPEQKKMDMYVNLGNIASYYITGRNYFPNSGAFNTLVALETAEKLAVGSEK</sequence>
<proteinExistence type="predicted"/>
<reference evidence="1 2" key="1">
    <citation type="journal article" date="2015" name="Nature">
        <title>rRNA introns, odd ribosomes, and small enigmatic genomes across a large radiation of phyla.</title>
        <authorList>
            <person name="Brown C.T."/>
            <person name="Hug L.A."/>
            <person name="Thomas B.C."/>
            <person name="Sharon I."/>
            <person name="Castelle C.J."/>
            <person name="Singh A."/>
            <person name="Wilkins M.J."/>
            <person name="Williams K.H."/>
            <person name="Banfield J.F."/>
        </authorList>
    </citation>
    <scope>NUCLEOTIDE SEQUENCE [LARGE SCALE GENOMIC DNA]</scope>
</reference>
<protein>
    <submittedName>
        <fullName evidence="1">Uncharacterized protein</fullName>
    </submittedName>
</protein>
<comment type="caution">
    <text evidence="1">The sequence shown here is derived from an EMBL/GenBank/DDBJ whole genome shotgun (WGS) entry which is preliminary data.</text>
</comment>
<dbReference type="Proteomes" id="UP000034154">
    <property type="component" value="Unassembled WGS sequence"/>
</dbReference>
<evidence type="ECO:0000313" key="2">
    <source>
        <dbReference type="Proteomes" id="UP000034154"/>
    </source>
</evidence>
<dbReference type="AlphaFoldDB" id="A0A0G1JC66"/>
<name>A0A0G1JC66_9BACT</name>
<gene>
    <name evidence="1" type="ORF">UW63_C0066G0004</name>
</gene>